<keyword evidence="4" id="KW-0677">Repeat</keyword>
<evidence type="ECO:0000256" key="2">
    <source>
        <dbReference type="ARBA" id="ARBA00022574"/>
    </source>
</evidence>
<evidence type="ECO:0000256" key="5">
    <source>
        <dbReference type="ARBA" id="ARBA00022776"/>
    </source>
</evidence>
<dbReference type="InterPro" id="IPR033010">
    <property type="entry name" value="Cdc20/Fizzy"/>
</dbReference>
<dbReference type="GO" id="GO:0031145">
    <property type="term" value="P:anaphase-promoting complex-dependent catabolic process"/>
    <property type="evidence" value="ECO:0007669"/>
    <property type="project" value="TreeGrafter"/>
</dbReference>
<evidence type="ECO:0000256" key="1">
    <source>
        <dbReference type="ARBA" id="ARBA00006445"/>
    </source>
</evidence>
<feature type="non-terminal residue" evidence="12">
    <location>
        <position position="1"/>
    </location>
</feature>
<gene>
    <name evidence="12" type="primary">cdc20_14</name>
    <name evidence="12" type="ORF">g.121720</name>
</gene>
<feature type="transmembrane region" description="Helical" evidence="10">
    <location>
        <begin position="189"/>
        <end position="209"/>
    </location>
</feature>
<keyword evidence="6" id="KW-0131">Cell cycle</keyword>
<dbReference type="PROSITE" id="PS00678">
    <property type="entry name" value="WD_REPEATS_1"/>
    <property type="match status" value="2"/>
</dbReference>
<name>A0A1D1Y3Y1_9ARAE</name>
<dbReference type="PROSITE" id="PS50082">
    <property type="entry name" value="WD_REPEATS_2"/>
    <property type="match status" value="3"/>
</dbReference>
<evidence type="ECO:0000256" key="10">
    <source>
        <dbReference type="SAM" id="Phobius"/>
    </source>
</evidence>
<evidence type="ECO:0000256" key="9">
    <source>
        <dbReference type="SAM" id="MobiDB-lite"/>
    </source>
</evidence>
<dbReference type="SMART" id="SM00320">
    <property type="entry name" value="WD40"/>
    <property type="match status" value="6"/>
</dbReference>
<dbReference type="GO" id="GO:0010997">
    <property type="term" value="F:anaphase-promoting complex binding"/>
    <property type="evidence" value="ECO:0007669"/>
    <property type="project" value="InterPro"/>
</dbReference>
<dbReference type="InterPro" id="IPR056150">
    <property type="entry name" value="WD40_CDC20-Fz"/>
</dbReference>
<keyword evidence="10" id="KW-0472">Membrane</keyword>
<keyword evidence="10" id="KW-1133">Transmembrane helix</keyword>
<comment type="function">
    <text evidence="7">Component of the anaphase promoting complex/cyclosome (APC/C), a cell cycle-regulated E3 ubiquitin-protein ligase complex that controls progression through mitosis and the G1 phase of the cell cycle.</text>
</comment>
<protein>
    <submittedName>
        <fullName evidence="12">Anaphase-promoting complex subunit cdc20</fullName>
    </submittedName>
</protein>
<feature type="repeat" description="WD" evidence="8">
    <location>
        <begin position="617"/>
        <end position="650"/>
    </location>
</feature>
<dbReference type="InterPro" id="IPR001680">
    <property type="entry name" value="WD40_rpt"/>
</dbReference>
<organism evidence="12">
    <name type="scientific">Anthurium amnicola</name>
    <dbReference type="NCBI Taxonomy" id="1678845"/>
    <lineage>
        <taxon>Eukaryota</taxon>
        <taxon>Viridiplantae</taxon>
        <taxon>Streptophyta</taxon>
        <taxon>Embryophyta</taxon>
        <taxon>Tracheophyta</taxon>
        <taxon>Spermatophyta</taxon>
        <taxon>Magnoliopsida</taxon>
        <taxon>Liliopsida</taxon>
        <taxon>Araceae</taxon>
        <taxon>Pothoideae</taxon>
        <taxon>Potheae</taxon>
        <taxon>Anthurium</taxon>
    </lineage>
</organism>
<keyword evidence="5" id="KW-0498">Mitosis</keyword>
<sequence length="674" mass="74636">AVSNWQHLRSQSSPPRRRSDLGRVPLEGARGREPRPATAFTRNGYVSPRSPQISTSLTNPLSFPVSASGKCLLFPHLRCRAHAISEAPVSASIGAAALVLAPGLAERLPSLLARGSRALCAPSALSRTAASPFSVFDRSRTLSCSPPISREPPPLSPPRGTAPSTALGARERALVRAPSPRARLPRVEFVGDFSFVFFFSLFCGLTPFLRRVFPGFRFLFSLCRVSCCCCCCRFWSSRLLVAPLRCKMFPRHRPSRQSADRFIPDRSAMDFDVAWYLLTETEKERNKAMTSPYVKLLREILLKNRTRIFSFKPKPPEWVDDIFQDVGLYQASYQANNAKKRRCIPQSPARILDAPNILDDPHLNLLDWGSSNILCIALGHSVYLWDASNGSVTELLSVDEDSGPVTSVCWAADGHQLAVGLSCTDVHLWDANSSRLVRTLSGVHRSQVGSLSWNKHVLTTGGMDGMIVNSDVRSDRHIVGTYRGHRDEVCRLKWSGNSRHLASGGNDKLLYIWDLARASHNTLNQSQWLHRFEDHTAAVQALAWCPFQSNLLASGGSDGDCCIKFWNTNTGSRLNSVDAGSELCGLLWSRNERELLSAHGNQLTLWKYPSMVKMAELRHHISPVLFVAQSPDGCTVAAAAADEQLTLWNVFGTQSPKSIKRENTGLFTNFNSIR</sequence>
<evidence type="ECO:0000256" key="6">
    <source>
        <dbReference type="ARBA" id="ARBA00023306"/>
    </source>
</evidence>
<keyword evidence="2 8" id="KW-0853">WD repeat</keyword>
<keyword evidence="3" id="KW-0132">Cell division</keyword>
<dbReference type="AlphaFoldDB" id="A0A1D1Y3Y1"/>
<reference evidence="12" key="1">
    <citation type="submission" date="2015-07" db="EMBL/GenBank/DDBJ databases">
        <title>Transcriptome Assembly of Anthurium amnicola.</title>
        <authorList>
            <person name="Suzuki J."/>
        </authorList>
    </citation>
    <scope>NUCLEOTIDE SEQUENCE</scope>
</reference>
<dbReference type="PROSITE" id="PS50294">
    <property type="entry name" value="WD_REPEATS_REGION"/>
    <property type="match status" value="2"/>
</dbReference>
<dbReference type="GO" id="GO:0051301">
    <property type="term" value="P:cell division"/>
    <property type="evidence" value="ECO:0007669"/>
    <property type="project" value="UniProtKB-KW"/>
</dbReference>
<evidence type="ECO:0000313" key="12">
    <source>
        <dbReference type="EMBL" id="JAT49354.1"/>
    </source>
</evidence>
<dbReference type="InterPro" id="IPR019775">
    <property type="entry name" value="WD40_repeat_CS"/>
</dbReference>
<dbReference type="Gene3D" id="2.130.10.10">
    <property type="entry name" value="YVTN repeat-like/Quinoprotein amine dehydrogenase"/>
    <property type="match status" value="1"/>
</dbReference>
<keyword evidence="10" id="KW-0812">Transmembrane</keyword>
<evidence type="ECO:0000256" key="7">
    <source>
        <dbReference type="ARBA" id="ARBA00023425"/>
    </source>
</evidence>
<dbReference type="InterPro" id="IPR011047">
    <property type="entry name" value="Quinoprotein_ADH-like_sf"/>
</dbReference>
<proteinExistence type="inferred from homology"/>
<comment type="similarity">
    <text evidence="1">Belongs to the WD repeat CDC20/Fizzy family.</text>
</comment>
<dbReference type="PANTHER" id="PTHR19918:SF8">
    <property type="entry name" value="FI02843P"/>
    <property type="match status" value="1"/>
</dbReference>
<feature type="domain" description="CDC20/Fizzy WD40" evidence="11">
    <location>
        <begin position="352"/>
        <end position="648"/>
    </location>
</feature>
<dbReference type="GO" id="GO:0005680">
    <property type="term" value="C:anaphase-promoting complex"/>
    <property type="evidence" value="ECO:0007669"/>
    <property type="project" value="TreeGrafter"/>
</dbReference>
<feature type="repeat" description="WD" evidence="8">
    <location>
        <begin position="398"/>
        <end position="439"/>
    </location>
</feature>
<feature type="region of interest" description="Disordered" evidence="9">
    <location>
        <begin position="1"/>
        <end position="45"/>
    </location>
</feature>
<dbReference type="EMBL" id="GDJX01018582">
    <property type="protein sequence ID" value="JAT49354.1"/>
    <property type="molecule type" value="Transcribed_RNA"/>
</dbReference>
<dbReference type="Pfam" id="PF24807">
    <property type="entry name" value="WD40_CDC20-Fz"/>
    <property type="match status" value="1"/>
</dbReference>
<feature type="repeat" description="WD" evidence="8">
    <location>
        <begin position="482"/>
        <end position="523"/>
    </location>
</feature>
<accession>A0A1D1Y3Y1</accession>
<evidence type="ECO:0000256" key="4">
    <source>
        <dbReference type="ARBA" id="ARBA00022737"/>
    </source>
</evidence>
<evidence type="ECO:0000259" key="11">
    <source>
        <dbReference type="Pfam" id="PF24807"/>
    </source>
</evidence>
<evidence type="ECO:0000256" key="8">
    <source>
        <dbReference type="PROSITE-ProRule" id="PRU00221"/>
    </source>
</evidence>
<dbReference type="SUPFAM" id="SSF50998">
    <property type="entry name" value="Quinoprotein alcohol dehydrogenase-like"/>
    <property type="match status" value="1"/>
</dbReference>
<dbReference type="InterPro" id="IPR015943">
    <property type="entry name" value="WD40/YVTN_repeat-like_dom_sf"/>
</dbReference>
<dbReference type="PANTHER" id="PTHR19918">
    <property type="entry name" value="CELL DIVISION CYCLE 20 CDC20 FIZZY -RELATED"/>
    <property type="match status" value="1"/>
</dbReference>
<dbReference type="GO" id="GO:1990757">
    <property type="term" value="F:ubiquitin ligase activator activity"/>
    <property type="evidence" value="ECO:0007669"/>
    <property type="project" value="TreeGrafter"/>
</dbReference>
<dbReference type="GO" id="GO:1905786">
    <property type="term" value="P:positive regulation of anaphase-promoting complex-dependent catabolic process"/>
    <property type="evidence" value="ECO:0007669"/>
    <property type="project" value="TreeGrafter"/>
</dbReference>
<evidence type="ECO:0000256" key="3">
    <source>
        <dbReference type="ARBA" id="ARBA00022618"/>
    </source>
</evidence>
<feature type="region of interest" description="Disordered" evidence="9">
    <location>
        <begin position="144"/>
        <end position="165"/>
    </location>
</feature>